<dbReference type="Pfam" id="PF21716">
    <property type="entry name" value="dnstrm_HI1420"/>
    <property type="match status" value="1"/>
</dbReference>
<keyword evidence="2" id="KW-1185">Reference proteome</keyword>
<sequence length="95" mass="10536">MPSRHYRASDYLKTPQERAAYLNAVLNENDARLFSLALKNIALSEGQSEAIDDSTADQSVFQRSEQEIDHLNGLLHAFGLRLAVVAENPTVVHDA</sequence>
<dbReference type="InterPro" id="IPR014057">
    <property type="entry name" value="HI1420"/>
</dbReference>
<reference evidence="2" key="1">
    <citation type="submission" date="2011-06" db="EMBL/GenBank/DDBJ databases">
        <authorList>
            <consortium name="US DOE Joint Genome Institute (JGI-PGF)"/>
            <person name="Lucas S."/>
            <person name="Han J."/>
            <person name="Lapidus A."/>
            <person name="Cheng J.-F."/>
            <person name="Goodwin L."/>
            <person name="Pitluck S."/>
            <person name="Peters L."/>
            <person name="Land M.L."/>
            <person name="Hauser L."/>
            <person name="Vogl K."/>
            <person name="Liu Z."/>
            <person name="Overmann J."/>
            <person name="Frigaard N.-U."/>
            <person name="Bryant D.A."/>
            <person name="Woyke T.J."/>
        </authorList>
    </citation>
    <scope>NUCLEOTIDE SEQUENCE [LARGE SCALE GENOMIC DNA]</scope>
    <source>
        <strain evidence="2">970</strain>
    </source>
</reference>
<dbReference type="Proteomes" id="UP000002964">
    <property type="component" value="Unassembled WGS sequence"/>
</dbReference>
<dbReference type="EMBL" id="JH603170">
    <property type="protein sequence ID" value="EIC21143.1"/>
    <property type="molecule type" value="Genomic_DNA"/>
</dbReference>
<gene>
    <name evidence="1" type="ORF">Thi970DRAFT_04832</name>
</gene>
<dbReference type="RefSeq" id="WP_009151546.1">
    <property type="nucleotide sequence ID" value="NZ_CP121471.1"/>
</dbReference>
<protein>
    <submittedName>
        <fullName evidence="1">Putative transcriptional regulator</fullName>
    </submittedName>
</protein>
<evidence type="ECO:0000313" key="2">
    <source>
        <dbReference type="Proteomes" id="UP000002964"/>
    </source>
</evidence>
<proteinExistence type="predicted"/>
<accession>H8Z3Z1</accession>
<dbReference type="OrthoDB" id="9798416at2"/>
<name>H8Z3Z1_9GAMM</name>
<reference evidence="1 2" key="2">
    <citation type="submission" date="2011-11" db="EMBL/GenBank/DDBJ databases">
        <authorList>
            <consortium name="US DOE Joint Genome Institute"/>
            <person name="Lucas S."/>
            <person name="Han J."/>
            <person name="Lapidus A."/>
            <person name="Cheng J.-F."/>
            <person name="Goodwin L."/>
            <person name="Pitluck S."/>
            <person name="Peters L."/>
            <person name="Ovchinnikova G."/>
            <person name="Zhang X."/>
            <person name="Detter J.C."/>
            <person name="Han C."/>
            <person name="Tapia R."/>
            <person name="Land M."/>
            <person name="Hauser L."/>
            <person name="Kyrpides N."/>
            <person name="Ivanova N."/>
            <person name="Pagani I."/>
            <person name="Vogl K."/>
            <person name="Liu Z."/>
            <person name="Overmann J."/>
            <person name="Frigaard N.-U."/>
            <person name="Bryant D."/>
            <person name="Woyke T."/>
        </authorList>
    </citation>
    <scope>NUCLEOTIDE SEQUENCE [LARGE SCALE GENOMIC DNA]</scope>
    <source>
        <strain evidence="1 2">970</strain>
    </source>
</reference>
<dbReference type="HOGENOM" id="CLU_2371864_0_0_6"/>
<dbReference type="STRING" id="631362.Thi970DRAFT_04832"/>
<dbReference type="AlphaFoldDB" id="H8Z3Z1"/>
<evidence type="ECO:0000313" key="1">
    <source>
        <dbReference type="EMBL" id="EIC21143.1"/>
    </source>
</evidence>
<organism evidence="1 2">
    <name type="scientific">Thiorhodovibrio frisius</name>
    <dbReference type="NCBI Taxonomy" id="631362"/>
    <lineage>
        <taxon>Bacteria</taxon>
        <taxon>Pseudomonadati</taxon>
        <taxon>Pseudomonadota</taxon>
        <taxon>Gammaproteobacteria</taxon>
        <taxon>Chromatiales</taxon>
        <taxon>Chromatiaceae</taxon>
        <taxon>Thiorhodovibrio</taxon>
    </lineage>
</organism>